<keyword evidence="1" id="KW-0812">Transmembrane</keyword>
<protein>
    <submittedName>
        <fullName evidence="2">Uncharacterized protein</fullName>
    </submittedName>
</protein>
<evidence type="ECO:0000256" key="1">
    <source>
        <dbReference type="SAM" id="Phobius"/>
    </source>
</evidence>
<dbReference type="EMBL" id="MSCW01000009">
    <property type="protein sequence ID" value="ONF42501.1"/>
    <property type="molecule type" value="Genomic_DNA"/>
</dbReference>
<dbReference type="AlphaFoldDB" id="A0A1V2DQ35"/>
<accession>A0A1V2DQ35</accession>
<keyword evidence="1" id="KW-1133">Transmembrane helix</keyword>
<dbReference type="RefSeq" id="WP_076725446.1">
    <property type="nucleotide sequence ID" value="NZ_MSCW01000009.1"/>
</dbReference>
<keyword evidence="3" id="KW-1185">Reference proteome</keyword>
<reference evidence="2 3" key="1">
    <citation type="submission" date="2016-12" db="EMBL/GenBank/DDBJ databases">
        <title>Marinobacter lutaoensis whole genome sequencing.</title>
        <authorList>
            <person name="Verma A."/>
            <person name="Krishnamurthi S."/>
        </authorList>
    </citation>
    <scope>NUCLEOTIDE SEQUENCE [LARGE SCALE GENOMIC DNA]</scope>
    <source>
        <strain evidence="2 3">T5054</strain>
    </source>
</reference>
<proteinExistence type="predicted"/>
<dbReference type="OrthoDB" id="495728at2"/>
<evidence type="ECO:0000313" key="3">
    <source>
        <dbReference type="Proteomes" id="UP000189339"/>
    </source>
</evidence>
<dbReference type="Proteomes" id="UP000189339">
    <property type="component" value="Unassembled WGS sequence"/>
</dbReference>
<feature type="transmembrane region" description="Helical" evidence="1">
    <location>
        <begin position="21"/>
        <end position="44"/>
    </location>
</feature>
<gene>
    <name evidence="2" type="ORF">BTO32_14910</name>
</gene>
<name>A0A1V2DQ35_9GAMM</name>
<keyword evidence="1" id="KW-0472">Membrane</keyword>
<dbReference type="STRING" id="135739.BTO32_14910"/>
<evidence type="ECO:0000313" key="2">
    <source>
        <dbReference type="EMBL" id="ONF42501.1"/>
    </source>
</evidence>
<organism evidence="2 3">
    <name type="scientific">Marinobacter lutaoensis</name>
    <dbReference type="NCBI Taxonomy" id="135739"/>
    <lineage>
        <taxon>Bacteria</taxon>
        <taxon>Pseudomonadati</taxon>
        <taxon>Pseudomonadota</taxon>
        <taxon>Gammaproteobacteria</taxon>
        <taxon>Pseudomonadales</taxon>
        <taxon>Marinobacteraceae</taxon>
        <taxon>Marinobacter</taxon>
    </lineage>
</organism>
<sequence>MKRTTMNRDEHTHSAGSCRRLAVWCVVSALLAGTGSAIATMALVPSTSAPGEEVKAVYVKDNHLRFRDVDAAVSKAFGKELARLGVTEIEVSATKGHPDHYMMSVTLGDDRFEYGAVYPDHRAMSMTVAPSGEVRIRFTPEERLGDEASYLRLAHEVSRLGLHAAKRYAASRNRVFMVRDEV</sequence>
<comment type="caution">
    <text evidence="2">The sequence shown here is derived from an EMBL/GenBank/DDBJ whole genome shotgun (WGS) entry which is preliminary data.</text>
</comment>